<dbReference type="PANTHER" id="PTHR33876:SF4">
    <property type="entry name" value="CHLOROPLAST PROTEIN FOR GROWTH AND FERTILITY 2"/>
    <property type="match status" value="1"/>
</dbReference>
<name>A0A226QDS1_9BACL</name>
<evidence type="ECO:0000313" key="1">
    <source>
        <dbReference type="EMBL" id="OXB90028.1"/>
    </source>
</evidence>
<comment type="caution">
    <text evidence="1">The sequence shown here is derived from an EMBL/GenBank/DDBJ whole genome shotgun (WGS) entry which is preliminary data.</text>
</comment>
<gene>
    <name evidence="1" type="ORF">B9L19_08550</name>
</gene>
<reference evidence="1 2" key="1">
    <citation type="submission" date="2017-05" db="EMBL/GenBank/DDBJ databases">
        <title>The genome sequence of Geobacillus thermocatenulatus DSM 730.</title>
        <authorList>
            <person name="Ramaloko W.T."/>
            <person name="Koen N."/>
            <person name="Polliack S."/>
            <person name="Aliyu H."/>
            <person name="Lebre P."/>
            <person name="Mohr T."/>
            <person name="Oswald F."/>
            <person name="Zwick M."/>
            <person name="Neumann A."/>
            <person name="Syldatk C."/>
            <person name="Cowan D."/>
            <person name="De Maayer P."/>
        </authorList>
    </citation>
    <scope>NUCLEOTIDE SEQUENCE [LARGE SCALE GENOMIC DNA]</scope>
    <source>
        <strain evidence="1 2">BGSC 93A1</strain>
    </source>
</reference>
<dbReference type="EMBL" id="NEWK01000001">
    <property type="protein sequence ID" value="OXB90028.1"/>
    <property type="molecule type" value="Genomic_DNA"/>
</dbReference>
<protein>
    <submittedName>
        <fullName evidence="1">Urease accessory protein</fullName>
    </submittedName>
</protein>
<sequence>MELGIVSTLIAGLLLGIKHSFEPDHVIAVSIIASKSKSLFRSLLAGVCWGLGHSFVLLMVGLLAIVLKFQIPPKIESGFEIAVGIMLVYLGGSSLFAMNRRSGYLSLDKVNNMIYAKSIAIGGIHGLAGSAALTILVLSTVDDAAVGALYILVFGAGTIIGMACFTTALALPIVLGRTRLNIGKALEFTTALVSLCFGGYYLYCHV</sequence>
<proteinExistence type="predicted"/>
<dbReference type="PANTHER" id="PTHR33876">
    <property type="entry name" value="UNNAMED PRODUCT"/>
    <property type="match status" value="1"/>
</dbReference>
<dbReference type="RefSeq" id="WP_047753005.1">
    <property type="nucleotide sequence ID" value="NZ_CP018058.1"/>
</dbReference>
<organism evidence="1 2">
    <name type="scientific">Geobacillus thermocatenulatus</name>
    <dbReference type="NCBI Taxonomy" id="33938"/>
    <lineage>
        <taxon>Bacteria</taxon>
        <taxon>Bacillati</taxon>
        <taxon>Bacillota</taxon>
        <taxon>Bacilli</taxon>
        <taxon>Bacillales</taxon>
        <taxon>Anoxybacillaceae</taxon>
        <taxon>Geobacillus</taxon>
        <taxon>Geobacillus thermoleovorans group</taxon>
    </lineage>
</organism>
<accession>A0A226QDS1</accession>
<dbReference type="Proteomes" id="UP000198378">
    <property type="component" value="Unassembled WGS sequence"/>
</dbReference>
<dbReference type="InterPro" id="IPR052776">
    <property type="entry name" value="Chloro_ReproSupport/MetalTrans"/>
</dbReference>
<dbReference type="AlphaFoldDB" id="A0A226QDS1"/>
<dbReference type="KEGG" id="gtm:GT3921_09740"/>
<keyword evidence="2" id="KW-1185">Reference proteome</keyword>
<evidence type="ECO:0000313" key="2">
    <source>
        <dbReference type="Proteomes" id="UP000198378"/>
    </source>
</evidence>